<gene>
    <name evidence="1" type="ORF">RHMOL_Rhmol05G0047500</name>
</gene>
<keyword evidence="2" id="KW-1185">Reference proteome</keyword>
<sequence length="485" mass="52962">MSMPFEAHDYMSLSEAPNPPMETSENPNISSQTNDKNKGLNLKATELRLGLPGSESPEREFGLCVKGLFSGAKRVFSDTLDGGSRKWVFTGSGGSDLDLAKNGGFFSPKGISGGEVSSQQSSMAANAVKEAVPQAPKLVQEKKPQIPSAAKAQVVGWPPIRSFRKNSMASNQPKDDDEVDAKSGSSSLYVKVSMEGAPYLRKVDLKIYGGYAEMSSALEKMFSCFTLGQCGSDGVPGRDGLSESRLMDLLHGSEYVLTYEDKDGDWMLVGDVPWEMFTDSCKRLRIMKSSDAVGLAYFHDFSHEGKALIDLEQYPTGPHIASRMLYTAENSFGDVTDKVVADFGCGCGTLGLAASLLGAEYVVGLDIDAQSIEIATANAEDLELEMDFVQCDLRNLGWRGPIVDTVVMNPPFGTRKKGADMDFLCAALKHVKRTALRDYNAKSAEVLCELRFDVPQLYKFHKKKEVDIAVDLWRFVPQRIQGRGL</sequence>
<proteinExistence type="predicted"/>
<dbReference type="Proteomes" id="UP001062846">
    <property type="component" value="Chromosome 5"/>
</dbReference>
<dbReference type="EMBL" id="CM046392">
    <property type="protein sequence ID" value="KAI8553839.1"/>
    <property type="molecule type" value="Genomic_DNA"/>
</dbReference>
<evidence type="ECO:0000313" key="2">
    <source>
        <dbReference type="Proteomes" id="UP001062846"/>
    </source>
</evidence>
<comment type="caution">
    <text evidence="1">The sequence shown here is derived from an EMBL/GenBank/DDBJ whole genome shotgun (WGS) entry which is preliminary data.</text>
</comment>
<accession>A0ACC0NM13</accession>
<organism evidence="1 2">
    <name type="scientific">Rhododendron molle</name>
    <name type="common">Chinese azalea</name>
    <name type="synonym">Azalea mollis</name>
    <dbReference type="NCBI Taxonomy" id="49168"/>
    <lineage>
        <taxon>Eukaryota</taxon>
        <taxon>Viridiplantae</taxon>
        <taxon>Streptophyta</taxon>
        <taxon>Embryophyta</taxon>
        <taxon>Tracheophyta</taxon>
        <taxon>Spermatophyta</taxon>
        <taxon>Magnoliopsida</taxon>
        <taxon>eudicotyledons</taxon>
        <taxon>Gunneridae</taxon>
        <taxon>Pentapetalae</taxon>
        <taxon>asterids</taxon>
        <taxon>Ericales</taxon>
        <taxon>Ericaceae</taxon>
        <taxon>Ericoideae</taxon>
        <taxon>Rhodoreae</taxon>
        <taxon>Rhododendron</taxon>
    </lineage>
</organism>
<reference evidence="1" key="1">
    <citation type="submission" date="2022-02" db="EMBL/GenBank/DDBJ databases">
        <title>Plant Genome Project.</title>
        <authorList>
            <person name="Zhang R.-G."/>
        </authorList>
    </citation>
    <scope>NUCLEOTIDE SEQUENCE</scope>
    <source>
        <strain evidence="1">AT1</strain>
    </source>
</reference>
<evidence type="ECO:0000313" key="1">
    <source>
        <dbReference type="EMBL" id="KAI8553839.1"/>
    </source>
</evidence>
<protein>
    <submittedName>
        <fullName evidence="1">Uncharacterized protein</fullName>
    </submittedName>
</protein>
<name>A0ACC0NM13_RHOML</name>